<sequence>MSAKRARRLREQSRNRRKTIFRKADELRKCNARVYLLVEMGKRCYIYNSERQSRWPPPHESILEERYPLPIEYGPGSSVGDDS</sequence>
<dbReference type="AlphaFoldDB" id="A0AA40CBN6"/>
<evidence type="ECO:0008006" key="3">
    <source>
        <dbReference type="Google" id="ProtNLM"/>
    </source>
</evidence>
<comment type="caution">
    <text evidence="1">The sequence shown here is derived from an EMBL/GenBank/DDBJ whole genome shotgun (WGS) entry which is preliminary data.</text>
</comment>
<gene>
    <name evidence="1" type="ORF">B0T14DRAFT_416145</name>
</gene>
<dbReference type="Proteomes" id="UP001175000">
    <property type="component" value="Unassembled WGS sequence"/>
</dbReference>
<evidence type="ECO:0000313" key="2">
    <source>
        <dbReference type="Proteomes" id="UP001175000"/>
    </source>
</evidence>
<reference evidence="1" key="1">
    <citation type="submission" date="2023-06" db="EMBL/GenBank/DDBJ databases">
        <title>Genome-scale phylogeny and comparative genomics of the fungal order Sordariales.</title>
        <authorList>
            <consortium name="Lawrence Berkeley National Laboratory"/>
            <person name="Hensen N."/>
            <person name="Bonometti L."/>
            <person name="Westerberg I."/>
            <person name="Brannstrom I.O."/>
            <person name="Guillou S."/>
            <person name="Cros-Aarteil S."/>
            <person name="Calhoun S."/>
            <person name="Haridas S."/>
            <person name="Kuo A."/>
            <person name="Mondo S."/>
            <person name="Pangilinan J."/>
            <person name="Riley R."/>
            <person name="Labutti K."/>
            <person name="Andreopoulos B."/>
            <person name="Lipzen A."/>
            <person name="Chen C."/>
            <person name="Yanf M."/>
            <person name="Daum C."/>
            <person name="Ng V."/>
            <person name="Clum A."/>
            <person name="Steindorff A."/>
            <person name="Ohm R."/>
            <person name="Martin F."/>
            <person name="Silar P."/>
            <person name="Natvig D."/>
            <person name="Lalanne C."/>
            <person name="Gautier V."/>
            <person name="Ament-Velasquez S.L."/>
            <person name="Kruys A."/>
            <person name="Hutchinson M.I."/>
            <person name="Powell A.J."/>
            <person name="Barry K."/>
            <person name="Miller A.N."/>
            <person name="Grigoriev I.V."/>
            <person name="Debuchy R."/>
            <person name="Gladieux P."/>
            <person name="Thoren M.H."/>
            <person name="Johannesson H."/>
        </authorList>
    </citation>
    <scope>NUCLEOTIDE SEQUENCE</scope>
    <source>
        <strain evidence="1">CBS 606.72</strain>
    </source>
</reference>
<dbReference type="EMBL" id="JAULSU010000001">
    <property type="protein sequence ID" value="KAK0631624.1"/>
    <property type="molecule type" value="Genomic_DNA"/>
</dbReference>
<proteinExistence type="predicted"/>
<accession>A0AA40CBN6</accession>
<protein>
    <recommendedName>
        <fullName evidence="3">MADS-box domain-containing protein</fullName>
    </recommendedName>
</protein>
<keyword evidence="2" id="KW-1185">Reference proteome</keyword>
<organism evidence="1 2">
    <name type="scientific">Immersiella caudata</name>
    <dbReference type="NCBI Taxonomy" id="314043"/>
    <lineage>
        <taxon>Eukaryota</taxon>
        <taxon>Fungi</taxon>
        <taxon>Dikarya</taxon>
        <taxon>Ascomycota</taxon>
        <taxon>Pezizomycotina</taxon>
        <taxon>Sordariomycetes</taxon>
        <taxon>Sordariomycetidae</taxon>
        <taxon>Sordariales</taxon>
        <taxon>Lasiosphaeriaceae</taxon>
        <taxon>Immersiella</taxon>
    </lineage>
</organism>
<name>A0AA40CBN6_9PEZI</name>
<evidence type="ECO:0000313" key="1">
    <source>
        <dbReference type="EMBL" id="KAK0631624.1"/>
    </source>
</evidence>